<feature type="domain" description="Kri1-like C-terminal" evidence="3">
    <location>
        <begin position="124"/>
        <end position="207"/>
    </location>
</feature>
<dbReference type="Proteomes" id="UP001177140">
    <property type="component" value="Unassembled WGS sequence"/>
</dbReference>
<evidence type="ECO:0000256" key="2">
    <source>
        <dbReference type="SAM" id="MobiDB-lite"/>
    </source>
</evidence>
<keyword evidence="5" id="KW-1185">Reference proteome</keyword>
<dbReference type="GO" id="GO:0000447">
    <property type="term" value="P:endonucleolytic cleavage in ITS1 to separate SSU-rRNA from 5.8S rRNA and LSU-rRNA from tricistronic rRNA transcript (SSU-rRNA, 5.8S rRNA, LSU-rRNA)"/>
    <property type="evidence" value="ECO:0007669"/>
    <property type="project" value="TreeGrafter"/>
</dbReference>
<evidence type="ECO:0000259" key="3">
    <source>
        <dbReference type="Pfam" id="PF12936"/>
    </source>
</evidence>
<name>A0AA41W2C0_PAPNU</name>
<dbReference type="PANTHER" id="PTHR14490">
    <property type="entry name" value="ZINC FINGER, ZZ TYPE"/>
    <property type="match status" value="1"/>
</dbReference>
<protein>
    <recommendedName>
        <fullName evidence="3">Kri1-like C-terminal domain-containing protein</fullName>
    </recommendedName>
</protein>
<feature type="region of interest" description="Disordered" evidence="2">
    <location>
        <begin position="99"/>
        <end position="122"/>
    </location>
</feature>
<feature type="compositionally biased region" description="Acidic residues" evidence="2">
    <location>
        <begin position="20"/>
        <end position="32"/>
    </location>
</feature>
<feature type="region of interest" description="Disordered" evidence="2">
    <location>
        <begin position="20"/>
        <end position="41"/>
    </location>
</feature>
<accession>A0AA41W2C0</accession>
<evidence type="ECO:0000256" key="1">
    <source>
        <dbReference type="ARBA" id="ARBA00007473"/>
    </source>
</evidence>
<dbReference type="EMBL" id="JAJJMA010342235">
    <property type="protein sequence ID" value="MCL7051767.1"/>
    <property type="molecule type" value="Genomic_DNA"/>
</dbReference>
<dbReference type="GO" id="GO:0005730">
    <property type="term" value="C:nucleolus"/>
    <property type="evidence" value="ECO:0007669"/>
    <property type="project" value="TreeGrafter"/>
</dbReference>
<dbReference type="GO" id="GO:0030686">
    <property type="term" value="C:90S preribosome"/>
    <property type="evidence" value="ECO:0007669"/>
    <property type="project" value="TreeGrafter"/>
</dbReference>
<reference evidence="4" key="1">
    <citation type="submission" date="2022-03" db="EMBL/GenBank/DDBJ databases">
        <title>A functionally conserved STORR gene fusion in Papaver species that diverged 16.8 million years ago.</title>
        <authorList>
            <person name="Catania T."/>
        </authorList>
    </citation>
    <scope>NUCLEOTIDE SEQUENCE</scope>
    <source>
        <strain evidence="4">S-191538</strain>
    </source>
</reference>
<evidence type="ECO:0000313" key="5">
    <source>
        <dbReference type="Proteomes" id="UP001177140"/>
    </source>
</evidence>
<sequence length="284" mass="32399">MEKLEKIRAIGGLSTGCALDADDLEDDFDPEEYDKKMGNTFNDDYYNAEDADFVNEEDNEDGDIEKPDFDKEDELLGLPKDCDIHGASDGFAAIRKKSLKSKTGTKGVKDDEHGVDGDDFGLHKDMEEYDKMDHEGTIGELKTRFKYVRVAPQRFEMSAKSIIMMDDKKLSQYVPLKKIAPYAETEWTVPKKLRNQMKMEIKLMKQEFKSKYGKAPKNHAREGSRTLEPVAEEKESVQVEEVNGGVGEPSKKRKRKDRMKEVKPSKQRCKAYGVGDPQPKKNRN</sequence>
<evidence type="ECO:0000313" key="4">
    <source>
        <dbReference type="EMBL" id="MCL7051767.1"/>
    </source>
</evidence>
<feature type="compositionally biased region" description="Basic and acidic residues" evidence="2">
    <location>
        <begin position="219"/>
        <end position="237"/>
    </location>
</feature>
<comment type="similarity">
    <text evidence="1">Belongs to the KRI1 family.</text>
</comment>
<dbReference type="InterPro" id="IPR024626">
    <property type="entry name" value="Kri1-like_C"/>
</dbReference>
<gene>
    <name evidence="4" type="ORF">MKW94_012299</name>
</gene>
<feature type="compositionally biased region" description="Basic and acidic residues" evidence="2">
    <location>
        <begin position="107"/>
        <end position="122"/>
    </location>
</feature>
<feature type="region of interest" description="Disordered" evidence="2">
    <location>
        <begin position="210"/>
        <end position="284"/>
    </location>
</feature>
<dbReference type="Pfam" id="PF12936">
    <property type="entry name" value="Kri1_C"/>
    <property type="match status" value="1"/>
</dbReference>
<dbReference type="PANTHER" id="PTHR14490:SF5">
    <property type="entry name" value="PROTEIN KRI1 HOMOLOG"/>
    <property type="match status" value="1"/>
</dbReference>
<dbReference type="Pfam" id="PF05178">
    <property type="entry name" value="Kri1"/>
    <property type="match status" value="1"/>
</dbReference>
<dbReference type="AlphaFoldDB" id="A0AA41W2C0"/>
<organism evidence="4 5">
    <name type="scientific">Papaver nudicaule</name>
    <name type="common">Iceland poppy</name>
    <dbReference type="NCBI Taxonomy" id="74823"/>
    <lineage>
        <taxon>Eukaryota</taxon>
        <taxon>Viridiplantae</taxon>
        <taxon>Streptophyta</taxon>
        <taxon>Embryophyta</taxon>
        <taxon>Tracheophyta</taxon>
        <taxon>Spermatophyta</taxon>
        <taxon>Magnoliopsida</taxon>
        <taxon>Ranunculales</taxon>
        <taxon>Papaveraceae</taxon>
        <taxon>Papaveroideae</taxon>
        <taxon>Papaver</taxon>
    </lineage>
</organism>
<proteinExistence type="inferred from homology"/>
<comment type="caution">
    <text evidence="4">The sequence shown here is derived from an EMBL/GenBank/DDBJ whole genome shotgun (WGS) entry which is preliminary data.</text>
</comment>
<dbReference type="InterPro" id="IPR018034">
    <property type="entry name" value="Kri1"/>
</dbReference>